<dbReference type="InterPro" id="IPR052895">
    <property type="entry name" value="HetReg/Transcr_Mod"/>
</dbReference>
<keyword evidence="1" id="KW-0175">Coiled coil</keyword>
<gene>
    <name evidence="3" type="ORF">BT63DRAFT_453835</name>
</gene>
<dbReference type="Proteomes" id="UP000799302">
    <property type="component" value="Unassembled WGS sequence"/>
</dbReference>
<protein>
    <recommendedName>
        <fullName evidence="2">Heterokaryon incompatibility domain-containing protein</fullName>
    </recommendedName>
</protein>
<dbReference type="EMBL" id="MU004233">
    <property type="protein sequence ID" value="KAF2671440.1"/>
    <property type="molecule type" value="Genomic_DNA"/>
</dbReference>
<evidence type="ECO:0000313" key="3">
    <source>
        <dbReference type="EMBL" id="KAF2671440.1"/>
    </source>
</evidence>
<feature type="coiled-coil region" evidence="1">
    <location>
        <begin position="538"/>
        <end position="565"/>
    </location>
</feature>
<dbReference type="OrthoDB" id="2504919at2759"/>
<name>A0A6A6UI20_9PEZI</name>
<accession>A0A6A6UI20</accession>
<organism evidence="3 4">
    <name type="scientific">Microthyrium microscopicum</name>
    <dbReference type="NCBI Taxonomy" id="703497"/>
    <lineage>
        <taxon>Eukaryota</taxon>
        <taxon>Fungi</taxon>
        <taxon>Dikarya</taxon>
        <taxon>Ascomycota</taxon>
        <taxon>Pezizomycotina</taxon>
        <taxon>Dothideomycetes</taxon>
        <taxon>Dothideomycetes incertae sedis</taxon>
        <taxon>Microthyriales</taxon>
        <taxon>Microthyriaceae</taxon>
        <taxon>Microthyrium</taxon>
    </lineage>
</organism>
<dbReference type="AlphaFoldDB" id="A0A6A6UI20"/>
<evidence type="ECO:0000313" key="4">
    <source>
        <dbReference type="Proteomes" id="UP000799302"/>
    </source>
</evidence>
<keyword evidence="4" id="KW-1185">Reference proteome</keyword>
<evidence type="ECO:0000259" key="2">
    <source>
        <dbReference type="Pfam" id="PF06985"/>
    </source>
</evidence>
<dbReference type="Pfam" id="PF26639">
    <property type="entry name" value="Het-6_barrel"/>
    <property type="match status" value="1"/>
</dbReference>
<dbReference type="PANTHER" id="PTHR24148:SF73">
    <property type="entry name" value="HET DOMAIN PROTEIN (AFU_ORTHOLOGUE AFUA_8G01020)"/>
    <property type="match status" value="1"/>
</dbReference>
<dbReference type="InterPro" id="IPR010730">
    <property type="entry name" value="HET"/>
</dbReference>
<dbReference type="PANTHER" id="PTHR24148">
    <property type="entry name" value="ANKYRIN REPEAT DOMAIN-CONTAINING PROTEIN 39 HOMOLOG-RELATED"/>
    <property type="match status" value="1"/>
</dbReference>
<proteinExistence type="predicted"/>
<dbReference type="Pfam" id="PF06985">
    <property type="entry name" value="HET"/>
    <property type="match status" value="1"/>
</dbReference>
<sequence>MLKTLAAEVLEIVQQFGNKSDDSFARIPGLLSLLPAEYAGYSYSKKWMNAVSGHQTNLAGHHPLGILEWASKFIFILSEDCYHLLNDAGKERFQDLSRSFLRPLEEAIAAQTPYVHQPIDSANDEIRVLVLLSKPGERLRCQLQHVLTSTAEYIALSYEWGDPQLLFSITVVNENGQEVGNIPLTNNLHSALSDLRDSDAIPSNTFWIDQISIEQSNTTERQEQVSRMRNIYTSANSVISYLGPSEANDEQGFRLLQGIYDQFQDVIRDLGIDYSRVRRQFQDPSTVPESLRFDERQLTKVSLRTMSHFTTGPSTRRVWMAQETCLNSNVRMLRGTLSCPWIVAATPHLLVHISALQYEHWLDNGRTWASFSTTGMFRSIRESQNHSLRGVFGLLGFLVTAGSCLECSDPRDMIFGLLALTDVAEPLHMKADYSKSYAEVLRGFTVSLLHVEGAIRLLGSWVSDRHDKHLTLPSWVYRFPNAPDIPSHLAPHLFHASKGWYVPAQFSLDQSILHLQGIRISSVTEIMPVDVMPSSGSVKLTRVLLEQLEQALKHAQQLLRVDDEKSDSIIAHTLIGGDCQCDPHHRNYQIPINVRPAAMDITPPFPNNGSQTPDPVFDGFNLNEDNSSARNLDKAHDESMATALRTLIRIVTNAKDYLLRNPEILLVPLSPWLTELEQTRTAVESLLSNNNLYQRTLCLTDDHRISLAFNQARPGDVIVLLSGAPHLYVLRPAGNDKYTYIGDAYMYGIMHGEILQKPNWRDSVETFSLI</sequence>
<reference evidence="3" key="1">
    <citation type="journal article" date="2020" name="Stud. Mycol.">
        <title>101 Dothideomycetes genomes: a test case for predicting lifestyles and emergence of pathogens.</title>
        <authorList>
            <person name="Haridas S."/>
            <person name="Albert R."/>
            <person name="Binder M."/>
            <person name="Bloem J."/>
            <person name="Labutti K."/>
            <person name="Salamov A."/>
            <person name="Andreopoulos B."/>
            <person name="Baker S."/>
            <person name="Barry K."/>
            <person name="Bills G."/>
            <person name="Bluhm B."/>
            <person name="Cannon C."/>
            <person name="Castanera R."/>
            <person name="Culley D."/>
            <person name="Daum C."/>
            <person name="Ezra D."/>
            <person name="Gonzalez J."/>
            <person name="Henrissat B."/>
            <person name="Kuo A."/>
            <person name="Liang C."/>
            <person name="Lipzen A."/>
            <person name="Lutzoni F."/>
            <person name="Magnuson J."/>
            <person name="Mondo S."/>
            <person name="Nolan M."/>
            <person name="Ohm R."/>
            <person name="Pangilinan J."/>
            <person name="Park H.-J."/>
            <person name="Ramirez L."/>
            <person name="Alfaro M."/>
            <person name="Sun H."/>
            <person name="Tritt A."/>
            <person name="Yoshinaga Y."/>
            <person name="Zwiers L.-H."/>
            <person name="Turgeon B."/>
            <person name="Goodwin S."/>
            <person name="Spatafora J."/>
            <person name="Crous P."/>
            <person name="Grigoriev I."/>
        </authorList>
    </citation>
    <scope>NUCLEOTIDE SEQUENCE</scope>
    <source>
        <strain evidence="3">CBS 115976</strain>
    </source>
</reference>
<evidence type="ECO:0000256" key="1">
    <source>
        <dbReference type="SAM" id="Coils"/>
    </source>
</evidence>
<feature type="domain" description="Heterokaryon incompatibility" evidence="2">
    <location>
        <begin position="153"/>
        <end position="323"/>
    </location>
</feature>